<feature type="transmembrane region" description="Helical" evidence="1">
    <location>
        <begin position="405"/>
        <end position="426"/>
    </location>
</feature>
<evidence type="ECO:0000256" key="1">
    <source>
        <dbReference type="SAM" id="Phobius"/>
    </source>
</evidence>
<dbReference type="AlphaFoldDB" id="A0A0N5BG84"/>
<accession>A0A0N5BG84</accession>
<dbReference type="PANTHER" id="PTHR23020:SF41">
    <property type="entry name" value="AMINOGLYCOSIDE PHOSPHOTRANSFERASE DOMAIN-CONTAINING PROTEIN"/>
    <property type="match status" value="1"/>
</dbReference>
<evidence type="ECO:0000313" key="3">
    <source>
        <dbReference type="Proteomes" id="UP000046392"/>
    </source>
</evidence>
<sequence length="457" mass="53493">MDDCFLLNDIKSLKVSDVLRILEESFQRRLYSFKNVHPSISIGCLYCFDNLDNYLLKDVTNGCAFMSNIIRIEFFWKQEIINYLSVSIENSEESIHLEDILLKRVVVKVPRVDQASGHFDDTFQGDERVQMNSGSPESKQYMEMHIEFSTKKEILFYTNFSTNHSNLKIPKFYGYKMWDKINRDGLLIMEDLGRDPSINSDPNKVYGSVLPMVPGFNEQQLLSIIKSLAEIHGTSATIPMDEKIFATENFTVEGYMGWICSLYSLSEIAFVEKLNQKQFKDKIQRSAPFYCEKTLRDVYYGTEKRHGLQGIFVHNDFWAANVLFKKSPSGTFDEVHGIIDWQTLNLGNPMADLARLLAFNTTSKYRRENENRLIEYYHKIFNETVNDECYQVSLENLKLAYYESLPLILIFFAFSTPLYYFMNFIVTGTNEEIKKRREELINRTSDFYDDVLERFNM</sequence>
<dbReference type="Gene3D" id="3.90.1200.10">
    <property type="match status" value="1"/>
</dbReference>
<reference evidence="4" key="1">
    <citation type="submission" date="2017-02" db="UniProtKB">
        <authorList>
            <consortium name="WormBaseParasite"/>
        </authorList>
    </citation>
    <scope>IDENTIFICATION</scope>
</reference>
<feature type="domain" description="CHK kinase-like" evidence="2">
    <location>
        <begin position="187"/>
        <end position="387"/>
    </location>
</feature>
<dbReference type="InterPro" id="IPR052961">
    <property type="entry name" value="Oxido-Kinase-like_Enzymes"/>
</dbReference>
<dbReference type="Pfam" id="PF07914">
    <property type="entry name" value="DUF1679"/>
    <property type="match status" value="1"/>
</dbReference>
<dbReference type="InterPro" id="IPR015897">
    <property type="entry name" value="CHK_kinase-like"/>
</dbReference>
<organism evidence="3 4">
    <name type="scientific">Strongyloides papillosus</name>
    <name type="common">Intestinal threadworm</name>
    <dbReference type="NCBI Taxonomy" id="174720"/>
    <lineage>
        <taxon>Eukaryota</taxon>
        <taxon>Metazoa</taxon>
        <taxon>Ecdysozoa</taxon>
        <taxon>Nematoda</taxon>
        <taxon>Chromadorea</taxon>
        <taxon>Rhabditida</taxon>
        <taxon>Tylenchina</taxon>
        <taxon>Panagrolaimomorpha</taxon>
        <taxon>Strongyloidoidea</taxon>
        <taxon>Strongyloididae</taxon>
        <taxon>Strongyloides</taxon>
    </lineage>
</organism>
<dbReference type="WBParaSite" id="SPAL_0000499200.1">
    <property type="protein sequence ID" value="SPAL_0000499200.1"/>
    <property type="gene ID" value="SPAL_0000499200"/>
</dbReference>
<dbReference type="PANTHER" id="PTHR23020">
    <property type="entry name" value="UNCHARACTERIZED NUCLEAR HORMONE RECEPTOR-RELATED"/>
    <property type="match status" value="1"/>
</dbReference>
<dbReference type="Proteomes" id="UP000046392">
    <property type="component" value="Unplaced"/>
</dbReference>
<keyword evidence="1" id="KW-0472">Membrane</keyword>
<evidence type="ECO:0000313" key="4">
    <source>
        <dbReference type="WBParaSite" id="SPAL_0000499200.1"/>
    </source>
</evidence>
<keyword evidence="3" id="KW-1185">Reference proteome</keyword>
<name>A0A0N5BG84_STREA</name>
<dbReference type="InterPro" id="IPR011009">
    <property type="entry name" value="Kinase-like_dom_sf"/>
</dbReference>
<dbReference type="SMART" id="SM00587">
    <property type="entry name" value="CHK"/>
    <property type="match status" value="1"/>
</dbReference>
<protein>
    <submittedName>
        <fullName evidence="4">CHK domain-containing protein</fullName>
    </submittedName>
</protein>
<evidence type="ECO:0000259" key="2">
    <source>
        <dbReference type="SMART" id="SM00587"/>
    </source>
</evidence>
<keyword evidence="1" id="KW-0812">Transmembrane</keyword>
<dbReference type="SUPFAM" id="SSF56112">
    <property type="entry name" value="Protein kinase-like (PK-like)"/>
    <property type="match status" value="1"/>
</dbReference>
<dbReference type="InterPro" id="IPR012877">
    <property type="entry name" value="Dhs-27"/>
</dbReference>
<proteinExistence type="predicted"/>
<keyword evidence="1" id="KW-1133">Transmembrane helix</keyword>